<evidence type="ECO:0000313" key="2">
    <source>
        <dbReference type="EMBL" id="OGI77025.1"/>
    </source>
</evidence>
<name>A0A1F6W5R3_9BACT</name>
<accession>A0A1F6W5R3</accession>
<reference evidence="2 3" key="1">
    <citation type="journal article" date="2016" name="Nat. Commun.">
        <title>Thousands of microbial genomes shed light on interconnected biogeochemical processes in an aquifer system.</title>
        <authorList>
            <person name="Anantharaman K."/>
            <person name="Brown C.T."/>
            <person name="Hug L.A."/>
            <person name="Sharon I."/>
            <person name="Castelle C.J."/>
            <person name="Probst A.J."/>
            <person name="Thomas B.C."/>
            <person name="Singh A."/>
            <person name="Wilkins M.J."/>
            <person name="Karaoz U."/>
            <person name="Brodie E.L."/>
            <person name="Williams K.H."/>
            <person name="Hubbard S.S."/>
            <person name="Banfield J.F."/>
        </authorList>
    </citation>
    <scope>NUCLEOTIDE SEQUENCE [LARGE SCALE GENOMIC DNA]</scope>
</reference>
<dbReference type="Proteomes" id="UP000178374">
    <property type="component" value="Unassembled WGS sequence"/>
</dbReference>
<evidence type="ECO:0000313" key="3">
    <source>
        <dbReference type="Proteomes" id="UP000178374"/>
    </source>
</evidence>
<feature type="chain" id="PRO_5009527326" evidence="1">
    <location>
        <begin position="29"/>
        <end position="481"/>
    </location>
</feature>
<sequence length="481" mass="46625">MKKIFKGLGLGFLALALVVGVGANNANATTTYAVNAITETGALTITSAGTLGLVAGANTINIGADATAKTIAIGGAAAETINIGATNTSGVITLGNSAQTGVTTISGSTLAGTNSLFAASSTSAITIGAGLTTGNLTLGKATQSSGITTIHGGTAAANTLFDNVTGGTIAIGVANTGGITIGNGDTIKTISIGAGDAVNTIKIGDNATPANVITIGGVASGTTVKGTLTVGADDTGHDVLLYGATASSNLLWDESADALELAGVARLDLSGATVLAANTDGGVIKAGTSGSPITEDTADMKFMSAYFDNGATSGTSVGDYKRLYVTGAGGSGQALRAFGSVTDVAAGNIYGAHISASFGTTGSITGLGNALATTLHIPGAMTGGTYASQTAEIWADAAASDLAGATSKSFFRVGMGGDATGIALMDDTMNLFDFYGIAAGTGNTIDTAQTGSAGGAAYAGIRVNIPGVGIKYIRLYSADSD</sequence>
<proteinExistence type="predicted"/>
<gene>
    <name evidence="2" type="ORF">A3B85_00850</name>
</gene>
<dbReference type="AlphaFoldDB" id="A0A1F6W5R3"/>
<feature type="signal peptide" evidence="1">
    <location>
        <begin position="1"/>
        <end position="28"/>
    </location>
</feature>
<organism evidence="2 3">
    <name type="scientific">Candidatus Nomurabacteria bacterium RIFCSPHIGHO2_02_FULL_37_13</name>
    <dbReference type="NCBI Taxonomy" id="1801750"/>
    <lineage>
        <taxon>Bacteria</taxon>
        <taxon>Candidatus Nomuraibacteriota</taxon>
    </lineage>
</organism>
<protein>
    <submittedName>
        <fullName evidence="2">Uncharacterized protein</fullName>
    </submittedName>
</protein>
<dbReference type="EMBL" id="MFUA01000015">
    <property type="protein sequence ID" value="OGI77025.1"/>
    <property type="molecule type" value="Genomic_DNA"/>
</dbReference>
<comment type="caution">
    <text evidence="2">The sequence shown here is derived from an EMBL/GenBank/DDBJ whole genome shotgun (WGS) entry which is preliminary data.</text>
</comment>
<keyword evidence="1" id="KW-0732">Signal</keyword>
<evidence type="ECO:0000256" key="1">
    <source>
        <dbReference type="SAM" id="SignalP"/>
    </source>
</evidence>